<evidence type="ECO:0000313" key="1">
    <source>
        <dbReference type="EMBL" id="ALN80992.1"/>
    </source>
</evidence>
<protein>
    <submittedName>
        <fullName evidence="1">Uncharacterized protein</fullName>
    </submittedName>
</protein>
<sequence length="53" mass="5524">MGNRQWALAIAAICAHQSGSPFSYPQRGSGRCVGVSIVVPAQAGTQGFTEAWC</sequence>
<accession>A0A0S2FBU0</accession>
<dbReference type="STRING" id="84531.LA76x_2862"/>
<dbReference type="EMBL" id="CP011129">
    <property type="protein sequence ID" value="ALN80992.1"/>
    <property type="molecule type" value="Genomic_DNA"/>
</dbReference>
<dbReference type="Proteomes" id="UP000060787">
    <property type="component" value="Chromosome"/>
</dbReference>
<keyword evidence="2" id="KW-1185">Reference proteome</keyword>
<dbReference type="KEGG" id="lab:LA76x_2862"/>
<reference evidence="1 2" key="1">
    <citation type="journal article" date="2015" name="BMC Genomics">
        <title>Comparative genomics and metabolic profiling of the genus Lysobacter.</title>
        <authorList>
            <person name="de Bruijn I."/>
            <person name="Cheng X."/>
            <person name="de Jager V."/>
            <person name="Exposito R.G."/>
            <person name="Watrous J."/>
            <person name="Patel N."/>
            <person name="Postma J."/>
            <person name="Dorrestein P.C."/>
            <person name="Kobayashi D."/>
            <person name="Raaijmakers J.M."/>
        </authorList>
    </citation>
    <scope>NUCLEOTIDE SEQUENCE [LARGE SCALE GENOMIC DNA]</scope>
    <source>
        <strain evidence="1 2">76</strain>
    </source>
</reference>
<gene>
    <name evidence="1" type="ORF">LA76x_2862</name>
</gene>
<name>A0A0S2FBU0_LYSAN</name>
<proteinExistence type="predicted"/>
<dbReference type="AlphaFoldDB" id="A0A0S2FBU0"/>
<evidence type="ECO:0000313" key="2">
    <source>
        <dbReference type="Proteomes" id="UP000060787"/>
    </source>
</evidence>
<organism evidence="1 2">
    <name type="scientific">Lysobacter antibioticus</name>
    <dbReference type="NCBI Taxonomy" id="84531"/>
    <lineage>
        <taxon>Bacteria</taxon>
        <taxon>Pseudomonadati</taxon>
        <taxon>Pseudomonadota</taxon>
        <taxon>Gammaproteobacteria</taxon>
        <taxon>Lysobacterales</taxon>
        <taxon>Lysobacteraceae</taxon>
        <taxon>Lysobacter</taxon>
    </lineage>
</organism>
<dbReference type="PATRIC" id="fig|84531.8.peg.2874"/>